<accession>A0A0E2M581</accession>
<reference evidence="1 2" key="1">
    <citation type="submission" date="2013-06" db="EMBL/GenBank/DDBJ databases">
        <authorList>
            <person name="Weinstock G."/>
            <person name="Sodergren E."/>
            <person name="Lobos E.A."/>
            <person name="Fulton L."/>
            <person name="Fulton R."/>
            <person name="Courtney L."/>
            <person name="Fronick C."/>
            <person name="O'Laughlin M."/>
            <person name="Godfrey J."/>
            <person name="Wilson R.M."/>
            <person name="Miner T."/>
            <person name="Farmer C."/>
            <person name="Delehaunty K."/>
            <person name="Cordes M."/>
            <person name="Minx P."/>
            <person name="Tomlinson C."/>
            <person name="Chen J."/>
            <person name="Wollam A."/>
            <person name="Pepin K.H."/>
            <person name="Bhonagiri V."/>
            <person name="Zhang X."/>
            <person name="Warren W."/>
            <person name="Mitreva M."/>
            <person name="Mardis E.R."/>
            <person name="Wilson R.K."/>
        </authorList>
    </citation>
    <scope>NUCLEOTIDE SEQUENCE [LARGE SCALE GENOMIC DNA]</scope>
    <source>
        <strain evidence="1 2">F0570</strain>
    </source>
</reference>
<proteinExistence type="predicted"/>
<protein>
    <submittedName>
        <fullName evidence="1">Uncharacterized protein</fullName>
    </submittedName>
</protein>
<sequence>MFYFPHSVFQALILLSDGFLSTSEAQWLISRPFFPIIMQPENHKRV</sequence>
<dbReference type="PATRIC" id="fig|1227271.3.peg.1070"/>
<name>A0A0E2M581_PORGN</name>
<dbReference type="EMBL" id="AWUW01000086">
    <property type="protein sequence ID" value="ERJ66116.1"/>
    <property type="molecule type" value="Genomic_DNA"/>
</dbReference>
<dbReference type="HOGENOM" id="CLU_3187195_0_0_10"/>
<gene>
    <name evidence="1" type="ORF">HMPREF1555_01231</name>
</gene>
<dbReference type="AlphaFoldDB" id="A0A0E2M581"/>
<comment type="caution">
    <text evidence="1">The sequence shown here is derived from an EMBL/GenBank/DDBJ whole genome shotgun (WGS) entry which is preliminary data.</text>
</comment>
<evidence type="ECO:0000313" key="1">
    <source>
        <dbReference type="EMBL" id="ERJ66116.1"/>
    </source>
</evidence>
<evidence type="ECO:0000313" key="2">
    <source>
        <dbReference type="Proteomes" id="UP000016630"/>
    </source>
</evidence>
<organism evidence="1 2">
    <name type="scientific">Porphyromonas gingivalis F0570</name>
    <dbReference type="NCBI Taxonomy" id="1227271"/>
    <lineage>
        <taxon>Bacteria</taxon>
        <taxon>Pseudomonadati</taxon>
        <taxon>Bacteroidota</taxon>
        <taxon>Bacteroidia</taxon>
        <taxon>Bacteroidales</taxon>
        <taxon>Porphyromonadaceae</taxon>
        <taxon>Porphyromonas</taxon>
    </lineage>
</organism>
<dbReference type="Proteomes" id="UP000016630">
    <property type="component" value="Unassembled WGS sequence"/>
</dbReference>